<dbReference type="Proteomes" id="UP001381693">
    <property type="component" value="Unassembled WGS sequence"/>
</dbReference>
<keyword evidence="2" id="KW-1185">Reference proteome</keyword>
<dbReference type="AlphaFoldDB" id="A0AAN8WUB1"/>
<gene>
    <name evidence="1" type="ORF">SK128_026156</name>
</gene>
<evidence type="ECO:0000313" key="1">
    <source>
        <dbReference type="EMBL" id="KAK7070481.1"/>
    </source>
</evidence>
<sequence>IFLVAVACGNLHSFAQEVLFSDAHSVYFPKEDATVNRRVENIPSQPPPLDVRPKLKPPCAENIDPVNFHISPCIRDAQYNENVQ</sequence>
<dbReference type="EMBL" id="JAXCGZ010015345">
    <property type="protein sequence ID" value="KAK7070481.1"/>
    <property type="molecule type" value="Genomic_DNA"/>
</dbReference>
<organism evidence="1 2">
    <name type="scientific">Halocaridina rubra</name>
    <name type="common">Hawaiian red shrimp</name>
    <dbReference type="NCBI Taxonomy" id="373956"/>
    <lineage>
        <taxon>Eukaryota</taxon>
        <taxon>Metazoa</taxon>
        <taxon>Ecdysozoa</taxon>
        <taxon>Arthropoda</taxon>
        <taxon>Crustacea</taxon>
        <taxon>Multicrustacea</taxon>
        <taxon>Malacostraca</taxon>
        <taxon>Eumalacostraca</taxon>
        <taxon>Eucarida</taxon>
        <taxon>Decapoda</taxon>
        <taxon>Pleocyemata</taxon>
        <taxon>Caridea</taxon>
        <taxon>Atyoidea</taxon>
        <taxon>Atyidae</taxon>
        <taxon>Halocaridina</taxon>
    </lineage>
</organism>
<name>A0AAN8WUB1_HALRR</name>
<protein>
    <submittedName>
        <fullName evidence="1">Uncharacterized protein</fullName>
    </submittedName>
</protein>
<accession>A0AAN8WUB1</accession>
<evidence type="ECO:0000313" key="2">
    <source>
        <dbReference type="Proteomes" id="UP001381693"/>
    </source>
</evidence>
<reference evidence="1 2" key="1">
    <citation type="submission" date="2023-11" db="EMBL/GenBank/DDBJ databases">
        <title>Halocaridina rubra genome assembly.</title>
        <authorList>
            <person name="Smith C."/>
        </authorList>
    </citation>
    <scope>NUCLEOTIDE SEQUENCE [LARGE SCALE GENOMIC DNA]</scope>
    <source>
        <strain evidence="1">EP-1</strain>
        <tissue evidence="1">Whole</tissue>
    </source>
</reference>
<proteinExistence type="predicted"/>
<feature type="non-terminal residue" evidence="1">
    <location>
        <position position="1"/>
    </location>
</feature>
<comment type="caution">
    <text evidence="1">The sequence shown here is derived from an EMBL/GenBank/DDBJ whole genome shotgun (WGS) entry which is preliminary data.</text>
</comment>